<comment type="similarity">
    <text evidence="1">Belongs to the terpene synthase family.</text>
</comment>
<dbReference type="AlphaFoldDB" id="A0A1L9RI37"/>
<dbReference type="GO" id="GO:0010333">
    <property type="term" value="F:terpene synthase activity"/>
    <property type="evidence" value="ECO:0007669"/>
    <property type="project" value="InterPro"/>
</dbReference>
<gene>
    <name evidence="2" type="ORF">ASPWEDRAFT_136774</name>
</gene>
<dbReference type="RefSeq" id="XP_040688260.1">
    <property type="nucleotide sequence ID" value="XM_040829350.1"/>
</dbReference>
<name>A0A1L9RI37_ASPWE</name>
<dbReference type="EMBL" id="KV878213">
    <property type="protein sequence ID" value="OJJ34584.1"/>
    <property type="molecule type" value="Genomic_DNA"/>
</dbReference>
<dbReference type="PANTHER" id="PTHR31739">
    <property type="entry name" value="ENT-COPALYL DIPHOSPHATE SYNTHASE, CHLOROPLASTIC"/>
    <property type="match status" value="1"/>
</dbReference>
<dbReference type="SUPFAM" id="SSF48239">
    <property type="entry name" value="Terpenoid cyclases/Protein prenyltransferases"/>
    <property type="match status" value="2"/>
</dbReference>
<dbReference type="Gene3D" id="1.50.10.160">
    <property type="match status" value="1"/>
</dbReference>
<keyword evidence="3" id="KW-1185">Reference proteome</keyword>
<organism evidence="2 3">
    <name type="scientific">Aspergillus wentii DTO 134E9</name>
    <dbReference type="NCBI Taxonomy" id="1073089"/>
    <lineage>
        <taxon>Eukaryota</taxon>
        <taxon>Fungi</taxon>
        <taxon>Dikarya</taxon>
        <taxon>Ascomycota</taxon>
        <taxon>Pezizomycotina</taxon>
        <taxon>Eurotiomycetes</taxon>
        <taxon>Eurotiomycetidae</taxon>
        <taxon>Eurotiales</taxon>
        <taxon>Aspergillaceae</taxon>
        <taxon>Aspergillus</taxon>
        <taxon>Aspergillus subgen. Cremei</taxon>
    </lineage>
</organism>
<reference evidence="3" key="1">
    <citation type="journal article" date="2017" name="Genome Biol.">
        <title>Comparative genomics reveals high biological diversity and specific adaptations in the industrially and medically important fungal genus Aspergillus.</title>
        <authorList>
            <person name="de Vries R.P."/>
            <person name="Riley R."/>
            <person name="Wiebenga A."/>
            <person name="Aguilar-Osorio G."/>
            <person name="Amillis S."/>
            <person name="Uchima C.A."/>
            <person name="Anderluh G."/>
            <person name="Asadollahi M."/>
            <person name="Askin M."/>
            <person name="Barry K."/>
            <person name="Battaglia E."/>
            <person name="Bayram O."/>
            <person name="Benocci T."/>
            <person name="Braus-Stromeyer S.A."/>
            <person name="Caldana C."/>
            <person name="Canovas D."/>
            <person name="Cerqueira G.C."/>
            <person name="Chen F."/>
            <person name="Chen W."/>
            <person name="Choi C."/>
            <person name="Clum A."/>
            <person name="Dos Santos R.A."/>
            <person name="Damasio A.R."/>
            <person name="Diallinas G."/>
            <person name="Emri T."/>
            <person name="Fekete E."/>
            <person name="Flipphi M."/>
            <person name="Freyberg S."/>
            <person name="Gallo A."/>
            <person name="Gournas C."/>
            <person name="Habgood R."/>
            <person name="Hainaut M."/>
            <person name="Harispe M.L."/>
            <person name="Henrissat B."/>
            <person name="Hilden K.S."/>
            <person name="Hope R."/>
            <person name="Hossain A."/>
            <person name="Karabika E."/>
            <person name="Karaffa L."/>
            <person name="Karanyi Z."/>
            <person name="Krasevec N."/>
            <person name="Kuo A."/>
            <person name="Kusch H."/>
            <person name="LaButti K."/>
            <person name="Lagendijk E.L."/>
            <person name="Lapidus A."/>
            <person name="Levasseur A."/>
            <person name="Lindquist E."/>
            <person name="Lipzen A."/>
            <person name="Logrieco A.F."/>
            <person name="MacCabe A."/>
            <person name="Maekelae M.R."/>
            <person name="Malavazi I."/>
            <person name="Melin P."/>
            <person name="Meyer V."/>
            <person name="Mielnichuk N."/>
            <person name="Miskei M."/>
            <person name="Molnar A.P."/>
            <person name="Mule G."/>
            <person name="Ngan C.Y."/>
            <person name="Orejas M."/>
            <person name="Orosz E."/>
            <person name="Ouedraogo J.P."/>
            <person name="Overkamp K.M."/>
            <person name="Park H.-S."/>
            <person name="Perrone G."/>
            <person name="Piumi F."/>
            <person name="Punt P.J."/>
            <person name="Ram A.F."/>
            <person name="Ramon A."/>
            <person name="Rauscher S."/>
            <person name="Record E."/>
            <person name="Riano-Pachon D.M."/>
            <person name="Robert V."/>
            <person name="Roehrig J."/>
            <person name="Ruller R."/>
            <person name="Salamov A."/>
            <person name="Salih N.S."/>
            <person name="Samson R.A."/>
            <person name="Sandor E."/>
            <person name="Sanguinetti M."/>
            <person name="Schuetze T."/>
            <person name="Sepcic K."/>
            <person name="Shelest E."/>
            <person name="Sherlock G."/>
            <person name="Sophianopoulou V."/>
            <person name="Squina F.M."/>
            <person name="Sun H."/>
            <person name="Susca A."/>
            <person name="Todd R.B."/>
            <person name="Tsang A."/>
            <person name="Unkles S.E."/>
            <person name="van de Wiele N."/>
            <person name="van Rossen-Uffink D."/>
            <person name="Oliveira J.V."/>
            <person name="Vesth T.C."/>
            <person name="Visser J."/>
            <person name="Yu J.-H."/>
            <person name="Zhou M."/>
            <person name="Andersen M.R."/>
            <person name="Archer D.B."/>
            <person name="Baker S.E."/>
            <person name="Benoit I."/>
            <person name="Brakhage A.A."/>
            <person name="Braus G.H."/>
            <person name="Fischer R."/>
            <person name="Frisvad J.C."/>
            <person name="Goldman G.H."/>
            <person name="Houbraken J."/>
            <person name="Oakley B."/>
            <person name="Pocsi I."/>
            <person name="Scazzocchio C."/>
            <person name="Seiboth B."/>
            <person name="vanKuyk P.A."/>
            <person name="Wortman J."/>
            <person name="Dyer P.S."/>
            <person name="Grigoriev I.V."/>
        </authorList>
    </citation>
    <scope>NUCLEOTIDE SEQUENCE [LARGE SCALE GENOMIC DNA]</scope>
    <source>
        <strain evidence="3">DTO 134E9</strain>
    </source>
</reference>
<dbReference type="GeneID" id="63745198"/>
<dbReference type="InterPro" id="IPR050148">
    <property type="entry name" value="Terpene_synthase-like"/>
</dbReference>
<dbReference type="GO" id="GO:0016102">
    <property type="term" value="P:diterpenoid biosynthetic process"/>
    <property type="evidence" value="ECO:0007669"/>
    <property type="project" value="TreeGrafter"/>
</dbReference>
<evidence type="ECO:0000313" key="3">
    <source>
        <dbReference type="Proteomes" id="UP000184383"/>
    </source>
</evidence>
<dbReference type="OrthoDB" id="2343925at2759"/>
<evidence type="ECO:0000313" key="2">
    <source>
        <dbReference type="EMBL" id="OJJ34584.1"/>
    </source>
</evidence>
<dbReference type="VEuPathDB" id="FungiDB:ASPWEDRAFT_136774"/>
<evidence type="ECO:0000256" key="1">
    <source>
        <dbReference type="ARBA" id="ARBA00006333"/>
    </source>
</evidence>
<proteinExistence type="inferred from homology"/>
<dbReference type="InterPro" id="IPR008930">
    <property type="entry name" value="Terpenoid_cyclase/PrenylTrfase"/>
</dbReference>
<dbReference type="Proteomes" id="UP000184383">
    <property type="component" value="Unassembled WGS sequence"/>
</dbReference>
<sequence length="690" mass="76162">MYAERLDKLLSLLPVENGDFGFMSCAVYDTAWVAMVAKPGPHGKTWRFPECFRYLLDTQKDDGSWPTYAASVDGILNTAAALLALLLHQRHPYQLTEYSHQDLDQRIQSATKALHALLQSWDVDTCDHVGFEVLVPKMLELLAEHEIKFTFPGQDSLARLREQKLAGFKAAYLYSPAKLTALHGLEAFWGQIDYDRVRHHKVDGGYMGSPSSTAACLMGGSTWDEECEQFLQRVLVSGSGQGSGGMPSAFPSTCFELTWVLTTLLEAGFTVQDIGKERAERFAHFLTDALDKNKGTLGFSPGMEADVDDTAKSILTLSLLGHPTSHQGLLSKFEAETHFRTYDRERNPSLSANCNALVCLLAQPNVADLTPQIIKIASFLTRTWWSDNNLEDKWNLSQFYPCMLVAEALSNLLLVWGQGSLPALSPAFVTDSVLICLHQVVMRVLNAQNPDGSWGTEQSDEVTAYALLALSKACIIPSATALKSAIQHSQTIGRAFLLTNPRKEEGLTRIWIEKVTYGSITLTETYVLAALKMTDPEYQQITLPSVIADISPPVALETVDALSRLCFRSTLFPAEQMWKLHGAYIESRLFSPYLRRIVEELVPEVQDEHALHAIPFAWTAGNYAAECPMSTSQLRGRIAASVVEHFMGQRGAVRGDGELNEIVSTTVGALKRSAPAAQETKGQPVTVVEI</sequence>
<dbReference type="PANTHER" id="PTHR31739:SF25">
    <property type="entry name" value="(E,E)-GERANYLLINALOOL SYNTHASE"/>
    <property type="match status" value="1"/>
</dbReference>
<dbReference type="GO" id="GO:0000287">
    <property type="term" value="F:magnesium ion binding"/>
    <property type="evidence" value="ECO:0007669"/>
    <property type="project" value="TreeGrafter"/>
</dbReference>
<protein>
    <submittedName>
        <fullName evidence="2">Uncharacterized protein</fullName>
    </submittedName>
</protein>
<accession>A0A1L9RI37</accession>